<dbReference type="HAMAP" id="MF_00463">
    <property type="entry name" value="RsxB_RnfB"/>
    <property type="match status" value="1"/>
</dbReference>
<dbReference type="GO" id="GO:0009055">
    <property type="term" value="F:electron transfer activity"/>
    <property type="evidence" value="ECO:0007669"/>
    <property type="project" value="InterPro"/>
</dbReference>
<dbReference type="GO" id="GO:0022900">
    <property type="term" value="P:electron transport chain"/>
    <property type="evidence" value="ECO:0007669"/>
    <property type="project" value="UniProtKB-UniRule"/>
</dbReference>
<dbReference type="PROSITE" id="PS51379">
    <property type="entry name" value="4FE4S_FER_2"/>
    <property type="match status" value="1"/>
</dbReference>
<dbReference type="GO" id="GO:0046872">
    <property type="term" value="F:metal ion binding"/>
    <property type="evidence" value="ECO:0007669"/>
    <property type="project" value="UniProtKB-KW"/>
</dbReference>
<dbReference type="PRINTS" id="PR00419">
    <property type="entry name" value="ADXRDTASE"/>
</dbReference>
<feature type="binding site" evidence="10">
    <location>
        <position position="55"/>
    </location>
    <ligand>
        <name>[4Fe-4S] cluster</name>
        <dbReference type="ChEBI" id="CHEBI:49883"/>
        <label>1</label>
    </ligand>
</feature>
<keyword evidence="2 10" id="KW-0004">4Fe-4S</keyword>
<evidence type="ECO:0000256" key="8">
    <source>
        <dbReference type="ARBA" id="ARBA00023014"/>
    </source>
</evidence>
<dbReference type="Pfam" id="PF07992">
    <property type="entry name" value="Pyr_redox_2"/>
    <property type="match status" value="1"/>
</dbReference>
<dbReference type="AlphaFoldDB" id="A0A2Z6AW29"/>
<evidence type="ECO:0000259" key="12">
    <source>
        <dbReference type="PROSITE" id="PS51379"/>
    </source>
</evidence>
<comment type="subunit">
    <text evidence="10">The complex is composed of six subunits: RnfA, RnfB, RnfC, RnfD, RnfE and RnfG.</text>
</comment>
<dbReference type="RefSeq" id="WP_126376593.1">
    <property type="nucleotide sequence ID" value="NZ_AP017378.1"/>
</dbReference>
<evidence type="ECO:0000259" key="13">
    <source>
        <dbReference type="PROSITE" id="PS51656"/>
    </source>
</evidence>
<dbReference type="InterPro" id="IPR023753">
    <property type="entry name" value="FAD/NAD-binding_dom"/>
</dbReference>
<dbReference type="PROSITE" id="PS51656">
    <property type="entry name" value="4FE4S"/>
    <property type="match status" value="1"/>
</dbReference>
<evidence type="ECO:0000256" key="2">
    <source>
        <dbReference type="ARBA" id="ARBA00022485"/>
    </source>
</evidence>
<keyword evidence="3 10" id="KW-0479">Metal-binding</keyword>
<dbReference type="Gene3D" id="1.10.15.40">
    <property type="entry name" value="Electron transport complex subunit B, putative Fe-S cluster"/>
    <property type="match status" value="1"/>
</dbReference>
<dbReference type="Pfam" id="PF14691">
    <property type="entry name" value="Fer4_20"/>
    <property type="match status" value="1"/>
</dbReference>
<keyword evidence="1 10" id="KW-0813">Transport</keyword>
<dbReference type="OrthoDB" id="9803192at2"/>
<dbReference type="PANTHER" id="PTHR42783:SF3">
    <property type="entry name" value="GLUTAMATE SYNTHASE [NADPH] SMALL CHAIN-RELATED"/>
    <property type="match status" value="1"/>
</dbReference>
<feature type="binding site" evidence="10">
    <location>
        <position position="148"/>
    </location>
    <ligand>
        <name>[4Fe-4S] cluster</name>
        <dbReference type="ChEBI" id="CHEBI:49883"/>
        <label>3</label>
    </ligand>
</feature>
<feature type="binding site" evidence="10">
    <location>
        <position position="144"/>
    </location>
    <ligand>
        <name>[4Fe-4S] cluster</name>
        <dbReference type="ChEBI" id="CHEBI:49883"/>
        <label>2</label>
    </ligand>
</feature>
<dbReference type="InterPro" id="IPR017900">
    <property type="entry name" value="4Fe4S_Fe_S_CS"/>
</dbReference>
<comment type="caution">
    <text evidence="10">Lacks conserved residue(s) required for the propagation of feature annotation.</text>
</comment>
<dbReference type="KEGG" id="dfl:DFE_0659"/>
<dbReference type="InterPro" id="IPR028261">
    <property type="entry name" value="DPD_II"/>
</dbReference>
<feature type="signal peptide" evidence="11">
    <location>
        <begin position="1"/>
        <end position="21"/>
    </location>
</feature>
<dbReference type="InterPro" id="IPR007202">
    <property type="entry name" value="4Fe-4S_dom"/>
</dbReference>
<evidence type="ECO:0000256" key="11">
    <source>
        <dbReference type="SAM" id="SignalP"/>
    </source>
</evidence>
<evidence type="ECO:0000256" key="3">
    <source>
        <dbReference type="ARBA" id="ARBA00022723"/>
    </source>
</evidence>
<feature type="binding site" evidence="10">
    <location>
        <position position="178"/>
    </location>
    <ligand>
        <name>[4Fe-4S] cluster</name>
        <dbReference type="ChEBI" id="CHEBI:49883"/>
        <label>2</label>
    </ligand>
</feature>
<keyword evidence="4 10" id="KW-0677">Repeat</keyword>
<dbReference type="Pfam" id="PF04060">
    <property type="entry name" value="FeS"/>
    <property type="match status" value="1"/>
</dbReference>
<feature type="domain" description="4Fe-4S ferredoxin-type" evidence="12">
    <location>
        <begin position="159"/>
        <end position="188"/>
    </location>
</feature>
<evidence type="ECO:0000313" key="15">
    <source>
        <dbReference type="Proteomes" id="UP000269883"/>
    </source>
</evidence>
<feature type="binding site" evidence="10">
    <location>
        <position position="134"/>
    </location>
    <ligand>
        <name>[4Fe-4S] cluster</name>
        <dbReference type="ChEBI" id="CHEBI:49883"/>
        <label>2</label>
    </ligand>
</feature>
<dbReference type="GO" id="GO:0051539">
    <property type="term" value="F:4 iron, 4 sulfur cluster binding"/>
    <property type="evidence" value="ECO:0007669"/>
    <property type="project" value="UniProtKB-UniRule"/>
</dbReference>
<feature type="region of interest" description="Hydrophobic" evidence="10">
    <location>
        <begin position="1"/>
        <end position="24"/>
    </location>
</feature>
<dbReference type="GO" id="GO:0016491">
    <property type="term" value="F:oxidoreductase activity"/>
    <property type="evidence" value="ECO:0007669"/>
    <property type="project" value="InterPro"/>
</dbReference>
<feature type="chain" id="PRO_5016232993" description="Ion-translocating oxidoreductase complex subunit B" evidence="11">
    <location>
        <begin position="22"/>
        <end position="707"/>
    </location>
</feature>
<comment type="similarity">
    <text evidence="10">Belongs to the 4Fe4S bacterial-type ferredoxin family. RnfB subfamily.</text>
</comment>
<evidence type="ECO:0000256" key="1">
    <source>
        <dbReference type="ARBA" id="ARBA00022448"/>
    </source>
</evidence>
<keyword evidence="6 10" id="KW-0249">Electron transport</keyword>
<keyword evidence="11" id="KW-0732">Signal</keyword>
<dbReference type="EC" id="7.-.-.-" evidence="10"/>
<gene>
    <name evidence="10" type="primary">rnfB</name>
    <name evidence="14" type="ORF">DFE_0659</name>
</gene>
<feature type="binding site" evidence="10">
    <location>
        <position position="50"/>
    </location>
    <ligand>
        <name>[4Fe-4S] cluster</name>
        <dbReference type="ChEBI" id="CHEBI:49883"/>
        <label>1</label>
    </ligand>
</feature>
<dbReference type="Proteomes" id="UP000269883">
    <property type="component" value="Chromosome"/>
</dbReference>
<keyword evidence="7 10" id="KW-0408">Iron</keyword>
<dbReference type="PROSITE" id="PS00198">
    <property type="entry name" value="4FE4S_FER_1"/>
    <property type="match status" value="1"/>
</dbReference>
<dbReference type="InterPro" id="IPR017896">
    <property type="entry name" value="4Fe4S_Fe-S-bd"/>
</dbReference>
<organism evidence="14 15">
    <name type="scientific">Desulfovibrio ferrophilus</name>
    <dbReference type="NCBI Taxonomy" id="241368"/>
    <lineage>
        <taxon>Bacteria</taxon>
        <taxon>Pseudomonadati</taxon>
        <taxon>Thermodesulfobacteriota</taxon>
        <taxon>Desulfovibrionia</taxon>
        <taxon>Desulfovibrionales</taxon>
        <taxon>Desulfovibrionaceae</taxon>
        <taxon>Desulfovibrio</taxon>
    </lineage>
</organism>
<dbReference type="SUPFAM" id="SSF46548">
    <property type="entry name" value="alpha-helical ferredoxin"/>
    <property type="match status" value="2"/>
</dbReference>
<feature type="binding site" evidence="10">
    <location>
        <position position="47"/>
    </location>
    <ligand>
        <name>[4Fe-4S] cluster</name>
        <dbReference type="ChEBI" id="CHEBI:49883"/>
        <label>1</label>
    </ligand>
</feature>
<comment type="cofactor">
    <cofactor evidence="10">
        <name>[4Fe-4S] cluster</name>
        <dbReference type="ChEBI" id="CHEBI:49883"/>
    </cofactor>
    <text evidence="10">Binds 3 [4Fe-4S] clusters.</text>
</comment>
<evidence type="ECO:0000256" key="5">
    <source>
        <dbReference type="ARBA" id="ARBA00022967"/>
    </source>
</evidence>
<feature type="binding site" evidence="10">
    <location>
        <position position="168"/>
    </location>
    <ligand>
        <name>[4Fe-4S] cluster</name>
        <dbReference type="ChEBI" id="CHEBI:49883"/>
        <label>3</label>
    </ligand>
</feature>
<keyword evidence="15" id="KW-1185">Reference proteome</keyword>
<dbReference type="InterPro" id="IPR009051">
    <property type="entry name" value="Helical_ferredxn"/>
</dbReference>
<evidence type="ECO:0000256" key="7">
    <source>
        <dbReference type="ARBA" id="ARBA00023004"/>
    </source>
</evidence>
<evidence type="ECO:0000256" key="9">
    <source>
        <dbReference type="ARBA" id="ARBA00023136"/>
    </source>
</evidence>
<dbReference type="SUPFAM" id="SSF51971">
    <property type="entry name" value="Nucleotide-binding domain"/>
    <property type="match status" value="1"/>
</dbReference>
<dbReference type="InterPro" id="IPR010207">
    <property type="entry name" value="Elect_transpt_cplx_RnfB/RsxB"/>
</dbReference>
<evidence type="ECO:0000256" key="6">
    <source>
        <dbReference type="ARBA" id="ARBA00022982"/>
    </source>
</evidence>
<evidence type="ECO:0000256" key="10">
    <source>
        <dbReference type="HAMAP-Rule" id="MF_00463"/>
    </source>
</evidence>
<feature type="binding site" evidence="10">
    <location>
        <position position="138"/>
    </location>
    <ligand>
        <name>[4Fe-4S] cluster</name>
        <dbReference type="ChEBI" id="CHEBI:49883"/>
        <label>2</label>
    </ligand>
</feature>
<dbReference type="EMBL" id="AP017378">
    <property type="protein sequence ID" value="BBD07385.1"/>
    <property type="molecule type" value="Genomic_DNA"/>
</dbReference>
<reference evidence="14 15" key="1">
    <citation type="journal article" date="2018" name="Sci. Adv.">
        <title>Multi-heme cytochromes provide a pathway for survival in energy-limited environments.</title>
        <authorList>
            <person name="Deng X."/>
            <person name="Dohmae N."/>
            <person name="Nealson K.H."/>
            <person name="Hashimoto K."/>
            <person name="Okamoto A."/>
        </authorList>
    </citation>
    <scope>NUCLEOTIDE SEQUENCE [LARGE SCALE GENOMIC DNA]</scope>
    <source>
        <strain evidence="14 15">IS5</strain>
    </source>
</reference>
<feature type="binding site" evidence="10">
    <location>
        <position position="174"/>
    </location>
    <ligand>
        <name>[4Fe-4S] cluster</name>
        <dbReference type="ChEBI" id="CHEBI:49883"/>
        <label>3</label>
    </ligand>
</feature>
<comment type="function">
    <text evidence="10">Part of a membrane-bound complex that couples electron transfer with translocation of ions across the membrane.</text>
</comment>
<comment type="subcellular location">
    <subcellularLocation>
        <location evidence="10">Cell membrane</location>
    </subcellularLocation>
</comment>
<dbReference type="Gene3D" id="3.30.70.20">
    <property type="match status" value="1"/>
</dbReference>
<dbReference type="SUPFAM" id="SSF54862">
    <property type="entry name" value="4Fe-4S ferredoxins"/>
    <property type="match status" value="1"/>
</dbReference>
<dbReference type="GO" id="GO:0005886">
    <property type="term" value="C:plasma membrane"/>
    <property type="evidence" value="ECO:0007669"/>
    <property type="project" value="UniProtKB-SubCell"/>
</dbReference>
<keyword evidence="10" id="KW-1003">Cell membrane</keyword>
<keyword evidence="8 10" id="KW-0411">Iron-sulfur</keyword>
<dbReference type="Gene3D" id="3.50.50.60">
    <property type="entry name" value="FAD/NAD(P)-binding domain"/>
    <property type="match status" value="2"/>
</dbReference>
<dbReference type="Gene3D" id="1.10.1060.10">
    <property type="entry name" value="Alpha-helical ferredoxin"/>
    <property type="match status" value="1"/>
</dbReference>
<protein>
    <recommendedName>
        <fullName evidence="10">Ion-translocating oxidoreductase complex subunit B</fullName>
        <ecNumber evidence="10">7.-.-.-</ecNumber>
    </recommendedName>
    <alternativeName>
        <fullName evidence="10">Rnf electron transport complex subunit B</fullName>
    </alternativeName>
</protein>
<proteinExistence type="inferred from homology"/>
<accession>A0A2Z6AW29</accession>
<name>A0A2Z6AW29_9BACT</name>
<dbReference type="PANTHER" id="PTHR42783">
    <property type="entry name" value="GLUTAMATE SYNTHASE [NADPH] SMALL CHAIN"/>
    <property type="match status" value="1"/>
</dbReference>
<feature type="binding site" evidence="10">
    <location>
        <position position="72"/>
    </location>
    <ligand>
        <name>[4Fe-4S] cluster</name>
        <dbReference type="ChEBI" id="CHEBI:49883"/>
        <label>1</label>
    </ligand>
</feature>
<feature type="binding site" evidence="10">
    <location>
        <position position="171"/>
    </location>
    <ligand>
        <name>[4Fe-4S] cluster</name>
        <dbReference type="ChEBI" id="CHEBI:49883"/>
        <label>3</label>
    </ligand>
</feature>
<dbReference type="InterPro" id="IPR036188">
    <property type="entry name" value="FAD/NAD-bd_sf"/>
</dbReference>
<evidence type="ECO:0000256" key="4">
    <source>
        <dbReference type="ARBA" id="ARBA00022737"/>
    </source>
</evidence>
<sequence length="707" mass="75573">MVSTSIFLLSGLGLVAASVLAAASKVLHVEEDPRITAVESCFPGANCGGCGYPGCSAAAAAVVKGEAPPALCVAGGMEIAEAVAKVMGQSVAFKEPRLASLICTGGERANLMFDYSGARDCRAEAMLYGGDKACGLACLGLGSCVKACSFGAIELGAEGLPIINKALCRSCGKCAEVCPTGALRLKGLSTDLLHLNKLSDCLAPCMQKCPAQLDVRTMIQQLKNGEMGEALLTLKDHIALPAVVGRICPHGCETICRRQIVDEGVAINSLERYVADWEMGSGGRVPLQKNPDTGHKVSVVGGGAAGLSCAYFLARLGHEVHIFDSKDSLGGMVRHTIPEYRVPNRVMDWEVQGILELGVKARLGKTLGEHFSLESLKAEGFEAIFLATGAWKTPALDLPGEDSMDVVDGVEFLGRIVKDRPDLSGKRLVIIGDTNTAMDVARSAGRLGAYSVTVLSKHIKRKMQANNKEVDRAEELGTEILYKTVPTAIVPCEVGDMCVEYGQTEYKDPKKCSGEPLLQVGTEEQIECDLVINCVDRVPDLTPYVVQDGTSPFAITKKGTIDADNVTLETSVPGVFVGGELYSGRNVVVQAVADGRVAARSIHMLLTDGEIAKPVNPQQRVITESILKGMRVKYTIPRVEVPEISVGDRRSTFKEEVSLPLEKRLALKEASRCLRCGLTCYDAEAGSEYQDDEDVRLIEYEEKKDAE</sequence>
<keyword evidence="5 10" id="KW-1278">Translocase</keyword>
<evidence type="ECO:0000313" key="14">
    <source>
        <dbReference type="EMBL" id="BBD07385.1"/>
    </source>
</evidence>
<feature type="domain" description="4Fe-4S" evidence="13">
    <location>
        <begin position="30"/>
        <end position="89"/>
    </location>
</feature>
<keyword evidence="9 10" id="KW-0472">Membrane</keyword>
<dbReference type="Pfam" id="PF00037">
    <property type="entry name" value="Fer4"/>
    <property type="match status" value="1"/>
</dbReference>